<accession>A0A4R6RZF8</accession>
<evidence type="ECO:0000313" key="2">
    <source>
        <dbReference type="Proteomes" id="UP000295601"/>
    </source>
</evidence>
<name>A0A4R6RZF8_9MICO</name>
<dbReference type="Proteomes" id="UP000295601">
    <property type="component" value="Unassembled WGS sequence"/>
</dbReference>
<sequence length="59" mass="6726">MTAPDVLRPTQSEPNYNRICAECAYGYVCSQPYESVDGTVYWCKRVIPTTNHNVNLVEQ</sequence>
<protein>
    <submittedName>
        <fullName evidence="1">Uncharacterized protein</fullName>
    </submittedName>
</protein>
<dbReference type="AlphaFoldDB" id="A0A4R6RZF8"/>
<gene>
    <name evidence="1" type="ORF">EDF62_1549</name>
</gene>
<dbReference type="EMBL" id="SNYA01000004">
    <property type="protein sequence ID" value="TDP92343.1"/>
    <property type="molecule type" value="Genomic_DNA"/>
</dbReference>
<evidence type="ECO:0000313" key="1">
    <source>
        <dbReference type="EMBL" id="TDP92343.1"/>
    </source>
</evidence>
<reference evidence="1 2" key="1">
    <citation type="submission" date="2019-03" db="EMBL/GenBank/DDBJ databases">
        <title>Genomic analyses of the natural microbiome of Caenorhabditis elegans.</title>
        <authorList>
            <person name="Samuel B."/>
        </authorList>
    </citation>
    <scope>NUCLEOTIDE SEQUENCE [LARGE SCALE GENOMIC DNA]</scope>
    <source>
        <strain evidence="1 2">JUb18</strain>
    </source>
</reference>
<organism evidence="1 2">
    <name type="scientific">Leucobacter luti</name>
    <dbReference type="NCBI Taxonomy" id="340320"/>
    <lineage>
        <taxon>Bacteria</taxon>
        <taxon>Bacillati</taxon>
        <taxon>Actinomycetota</taxon>
        <taxon>Actinomycetes</taxon>
        <taxon>Micrococcales</taxon>
        <taxon>Microbacteriaceae</taxon>
        <taxon>Leucobacter</taxon>
    </lineage>
</organism>
<proteinExistence type="predicted"/>
<keyword evidence="2" id="KW-1185">Reference proteome</keyword>
<comment type="caution">
    <text evidence="1">The sequence shown here is derived from an EMBL/GenBank/DDBJ whole genome shotgun (WGS) entry which is preliminary data.</text>
</comment>